<keyword evidence="10 14" id="KW-1133">Transmembrane helix</keyword>
<dbReference type="FunFam" id="1.20.1560.10:FF:000003">
    <property type="entry name" value="ABC transporter C family member 10"/>
    <property type="match status" value="1"/>
</dbReference>
<comment type="similarity">
    <text evidence="2">Belongs to the ABC transporter superfamily. ABCC family. Conjugate transporter (TC 3.A.1.208) subfamily.</text>
</comment>
<evidence type="ECO:0000256" key="12">
    <source>
        <dbReference type="ARBA" id="ARBA00034018"/>
    </source>
</evidence>
<dbReference type="GO" id="GO:0008559">
    <property type="term" value="F:ABC-type xenobiotic transporter activity"/>
    <property type="evidence" value="ECO:0007669"/>
    <property type="project" value="UniProtKB-EC"/>
</dbReference>
<dbReference type="CDD" id="cd03250">
    <property type="entry name" value="ABCC_MRP_domain1"/>
    <property type="match status" value="1"/>
</dbReference>
<dbReference type="Gene3D" id="1.20.1560.10">
    <property type="entry name" value="ABC transporter type 1, transmembrane domain"/>
    <property type="match status" value="2"/>
</dbReference>
<protein>
    <recommendedName>
        <fullName evidence="3">ABC-type xenobiotic transporter</fullName>
        <ecNumber evidence="3">7.6.2.2</ecNumber>
    </recommendedName>
</protein>
<dbReference type="InterPro" id="IPR050173">
    <property type="entry name" value="ABC_transporter_C-like"/>
</dbReference>
<feature type="domain" description="ABC transporter" evidence="15">
    <location>
        <begin position="1217"/>
        <end position="1484"/>
    </location>
</feature>
<evidence type="ECO:0000256" key="9">
    <source>
        <dbReference type="ARBA" id="ARBA00022967"/>
    </source>
</evidence>
<dbReference type="Proteomes" id="UP000326939">
    <property type="component" value="Chromosome 6"/>
</dbReference>
<evidence type="ECO:0000256" key="13">
    <source>
        <dbReference type="SAM" id="MobiDB-lite"/>
    </source>
</evidence>
<dbReference type="InterPro" id="IPR036640">
    <property type="entry name" value="ABC1_TM_sf"/>
</dbReference>
<proteinExistence type="inferred from homology"/>
<dbReference type="GO" id="GO:0016020">
    <property type="term" value="C:membrane"/>
    <property type="evidence" value="ECO:0007669"/>
    <property type="project" value="UniProtKB-SubCell"/>
</dbReference>
<feature type="transmembrane region" description="Helical" evidence="14">
    <location>
        <begin position="902"/>
        <end position="926"/>
    </location>
</feature>
<feature type="transmembrane region" description="Helical" evidence="14">
    <location>
        <begin position="384"/>
        <end position="403"/>
    </location>
</feature>
<dbReference type="GO" id="GO:0016887">
    <property type="term" value="F:ATP hydrolysis activity"/>
    <property type="evidence" value="ECO:0007669"/>
    <property type="project" value="InterPro"/>
</dbReference>
<evidence type="ECO:0000256" key="8">
    <source>
        <dbReference type="ARBA" id="ARBA00022840"/>
    </source>
</evidence>
<keyword evidence="11 14" id="KW-0472">Membrane</keyword>
<dbReference type="CDD" id="cd18579">
    <property type="entry name" value="ABC_6TM_ABCC_D1"/>
    <property type="match status" value="1"/>
</dbReference>
<evidence type="ECO:0000256" key="6">
    <source>
        <dbReference type="ARBA" id="ARBA00022737"/>
    </source>
</evidence>
<dbReference type="InterPro" id="IPR003593">
    <property type="entry name" value="AAA+_ATPase"/>
</dbReference>
<dbReference type="InterPro" id="IPR044746">
    <property type="entry name" value="ABCC_6TM_D1"/>
</dbReference>
<organism evidence="17 18">
    <name type="scientific">Salix brachista</name>
    <dbReference type="NCBI Taxonomy" id="2182728"/>
    <lineage>
        <taxon>Eukaryota</taxon>
        <taxon>Viridiplantae</taxon>
        <taxon>Streptophyta</taxon>
        <taxon>Embryophyta</taxon>
        <taxon>Tracheophyta</taxon>
        <taxon>Spermatophyta</taxon>
        <taxon>Magnoliopsida</taxon>
        <taxon>eudicotyledons</taxon>
        <taxon>Gunneridae</taxon>
        <taxon>Pentapetalae</taxon>
        <taxon>rosids</taxon>
        <taxon>fabids</taxon>
        <taxon>Malpighiales</taxon>
        <taxon>Salicaceae</taxon>
        <taxon>Saliceae</taxon>
        <taxon>Salix</taxon>
    </lineage>
</organism>
<feature type="transmembrane region" description="Helical" evidence="14">
    <location>
        <begin position="120"/>
        <end position="146"/>
    </location>
</feature>
<dbReference type="Pfam" id="PF00664">
    <property type="entry name" value="ABC_membrane"/>
    <property type="match status" value="2"/>
</dbReference>
<dbReference type="InterPro" id="IPR017871">
    <property type="entry name" value="ABC_transporter-like_CS"/>
</dbReference>
<dbReference type="InterPro" id="IPR011527">
    <property type="entry name" value="ABC1_TM_dom"/>
</dbReference>
<accession>A0A5N5M9Q3</accession>
<dbReference type="SUPFAM" id="SSF52540">
    <property type="entry name" value="P-loop containing nucleoside triphosphate hydrolases"/>
    <property type="match status" value="2"/>
</dbReference>
<dbReference type="CDD" id="cd18580">
    <property type="entry name" value="ABC_6TM_ABCC_D2"/>
    <property type="match status" value="1"/>
</dbReference>
<dbReference type="InterPro" id="IPR044726">
    <property type="entry name" value="ABCC_6TM_D2"/>
</dbReference>
<dbReference type="FunFam" id="3.40.50.300:FF:000508">
    <property type="entry name" value="ABC transporter C family member 5"/>
    <property type="match status" value="1"/>
</dbReference>
<feature type="domain" description="ABC transmembrane type-1" evidence="16">
    <location>
        <begin position="907"/>
        <end position="1180"/>
    </location>
</feature>
<dbReference type="Gene3D" id="3.40.50.300">
    <property type="entry name" value="P-loop containing nucleotide triphosphate hydrolases"/>
    <property type="match status" value="2"/>
</dbReference>
<evidence type="ECO:0000259" key="15">
    <source>
        <dbReference type="PROSITE" id="PS50893"/>
    </source>
</evidence>
<dbReference type="PROSITE" id="PS00211">
    <property type="entry name" value="ABC_TRANSPORTER_1"/>
    <property type="match status" value="1"/>
</dbReference>
<dbReference type="InterPro" id="IPR027417">
    <property type="entry name" value="P-loop_NTPase"/>
</dbReference>
<evidence type="ECO:0000256" key="14">
    <source>
        <dbReference type="SAM" id="Phobius"/>
    </source>
</evidence>
<evidence type="ECO:0000256" key="11">
    <source>
        <dbReference type="ARBA" id="ARBA00023136"/>
    </source>
</evidence>
<comment type="catalytic activity">
    <reaction evidence="12">
        <text>ATP + H2O + xenobioticSide 1 = ADP + phosphate + xenobioticSide 2.</text>
        <dbReference type="EC" id="7.6.2.2"/>
    </reaction>
</comment>
<comment type="caution">
    <text evidence="17">The sequence shown here is derived from an EMBL/GenBank/DDBJ whole genome shotgun (WGS) entry which is preliminary data.</text>
</comment>
<evidence type="ECO:0000256" key="3">
    <source>
        <dbReference type="ARBA" id="ARBA00012191"/>
    </source>
</evidence>
<dbReference type="EC" id="7.6.2.2" evidence="3"/>
<dbReference type="PROSITE" id="PS50893">
    <property type="entry name" value="ABC_TRANSPORTER_2"/>
    <property type="match status" value="2"/>
</dbReference>
<feature type="region of interest" description="Disordered" evidence="13">
    <location>
        <begin position="12"/>
        <end position="31"/>
    </location>
</feature>
<keyword evidence="7" id="KW-0547">Nucleotide-binding</keyword>
<keyword evidence="5 14" id="KW-0812">Transmembrane</keyword>
<feature type="transmembrane region" description="Helical" evidence="14">
    <location>
        <begin position="938"/>
        <end position="960"/>
    </location>
</feature>
<feature type="domain" description="ABC transporter" evidence="15">
    <location>
        <begin position="590"/>
        <end position="811"/>
    </location>
</feature>
<keyword evidence="6" id="KW-0677">Repeat</keyword>
<evidence type="ECO:0000259" key="16">
    <source>
        <dbReference type="PROSITE" id="PS50929"/>
    </source>
</evidence>
<dbReference type="CDD" id="cd03244">
    <property type="entry name" value="ABCC_MRP_domain2"/>
    <property type="match status" value="1"/>
</dbReference>
<evidence type="ECO:0000256" key="1">
    <source>
        <dbReference type="ARBA" id="ARBA00004141"/>
    </source>
</evidence>
<feature type="domain" description="ABC transmembrane type-1" evidence="16">
    <location>
        <begin position="270"/>
        <end position="551"/>
    </location>
</feature>
<comment type="subcellular location">
    <subcellularLocation>
        <location evidence="1">Membrane</location>
        <topology evidence="1">Multi-pass membrane protein</topology>
    </subcellularLocation>
</comment>
<feature type="transmembrane region" description="Helical" evidence="14">
    <location>
        <begin position="495"/>
        <end position="517"/>
    </location>
</feature>
<evidence type="ECO:0000256" key="2">
    <source>
        <dbReference type="ARBA" id="ARBA00009726"/>
    </source>
</evidence>
<dbReference type="PROSITE" id="PS50929">
    <property type="entry name" value="ABC_TM1F"/>
    <property type="match status" value="2"/>
</dbReference>
<dbReference type="EMBL" id="VDCV01000006">
    <property type="protein sequence ID" value="KAB5551707.1"/>
    <property type="molecule type" value="Genomic_DNA"/>
</dbReference>
<evidence type="ECO:0000256" key="7">
    <source>
        <dbReference type="ARBA" id="ARBA00022741"/>
    </source>
</evidence>
<dbReference type="PANTHER" id="PTHR24223">
    <property type="entry name" value="ATP-BINDING CASSETTE SUB-FAMILY C"/>
    <property type="match status" value="1"/>
</dbReference>
<keyword evidence="4" id="KW-0813">Transport</keyword>
<evidence type="ECO:0000313" key="18">
    <source>
        <dbReference type="Proteomes" id="UP000326939"/>
    </source>
</evidence>
<dbReference type="Pfam" id="PF00005">
    <property type="entry name" value="ABC_tran"/>
    <property type="match status" value="2"/>
</dbReference>
<evidence type="ECO:0000256" key="4">
    <source>
        <dbReference type="ARBA" id="ARBA00022448"/>
    </source>
</evidence>
<dbReference type="PANTHER" id="PTHR24223:SF108">
    <property type="entry name" value="ABC TRANSPORTER C FAMILY MEMBER 8"/>
    <property type="match status" value="1"/>
</dbReference>
<sequence>MIRTSASKIQDVKNRQEIQPDDASGVQDSASRKKTLHLSSVSLIDELGVGIPTHYKHSTLQKLLISCHYPDVPSPVYCFGLQGFVDMTLIDKVWALLGFKSWPANLGLGEGLQSRRLRTLAVLSDLSFVLATLSFLSPLPIIYTYVNMVPWCSNLSTLFHHHDSVSSISLKIPSNGEEDKKEGASTETKLGQAGVISRSTISWINPVLQLGYSKPLVLEDIPALLPEDESQVAYKRLSCIWGSLSRDFNSSNAKNLLLRTLAITQWRENLFVAACALARTISVVVLPLFLYAFVQYITNEHKITSKGLVLVGCLAVIKFMESLSQRHCYFNARRSGLRMRSAIMVAIYQKQLILSSLGRKRHSTGEIMNYIAFDAYRMGDTLWWFHRAWSLVLQIFLSIGIIFKVVGLAALPGLVPVLVVIVLDIPFAKLHKKHQSQFMVAQEERLRATMEVLKNMKTIKLQSWEDKFKIMIDLLRGTEYKYLAKMQAKGPYITVLYWMSPTIVSAAVFIGCVLITGTPLNAATIFTVLATLRGMSEPMRWIPESLSFLIQAKVSLDRLNTFLLEDEFNVEEMQVSSKNLERSSNKCVEIQGGNFSWEPESAVLALKDINLEVKRGQKIAICGPVGSGKTSLLYAILREIPKISGSVNVFGSIAYVSQAPWIRSGTIRDNILCGELMDRTRYDMVTEACALDKDISSFSHGDLTEIGQRGNNLSGGQKQRIQLARAVYRDADIYILDDSFSAVDVITAAVLSKECVSATLKDKTVIFVTHHLEFLTNADKILVMEGGRIMQSGRFEELLSAGTTFEQIVKAHKSAVSELVSSELGKKTETPNSSVDQFEKSNECFPSEENNDREILAGDRLTKEEERGILAGDQLTKVEEREIGKSGLRPLLDYLHVSKGSLLLSSAILSRIAFSLFQAAASYWLALAIRNPKVSNGILVGVYAGISLFSSPFVFLRSLLTVLLGLKASKAFFAGINKSLFEAPMHFFDTTPVGRIYTRVSSDMSLLDLDVPSSLGHLVSAIADLLVTTAVMASVTWPVLIVSIPAVMAAIYAQEYYVSTARELVRINGTTKAPIMSCAAETSSGVITIRAFNIKDIFFKDYLKLIDTDASVSFHSNAAVEWLILRVETLQNLIVLTAALLIVLLPSKNLPGLVGLCLSYALSLNSTQVFMTHCYCDLSNCIVSVERIKQFMCIAPEPPAIVEGMRPPSSWPAYGRIELHDLKIRYRPNSPLVLKGISCTIIEGTRVGVVGRTGSGKTTLISALFRLVEPESGRILIDGLDICNMGLKDLRTKLSIIPQEPTLFKGSVRSNLDPLGQYSDNEIWEAIEKCQLKDTISNLPNLLDSPGKRRRNNLTVALQSILIIANLSKLLLLWLCMSAVSDEGENWSIGQCQLLCLGRVLLRRNRILVLDEATASIDSATDVILEGIIRQEFSGSTVITIAHRVPTVIDSDMVMVLSDGNIPACIPLSAVTCMYTCLIIHIMHNFMIPDIGFLIFDAGNPVLVGEIVEYDVPSKLMETDSSFSKLVAEFWSISSRNSLQSTRSFQRNSQTI</sequence>
<name>A0A5N5M9Q3_9ROSI</name>
<keyword evidence="18" id="KW-1185">Reference proteome</keyword>
<keyword evidence="8" id="KW-0067">ATP-binding</keyword>
<feature type="transmembrane region" description="Helical" evidence="14">
    <location>
        <begin position="409"/>
        <end position="428"/>
    </location>
</feature>
<gene>
    <name evidence="17" type="ORF">DKX38_009018</name>
</gene>
<dbReference type="SMART" id="SM00382">
    <property type="entry name" value="AAA"/>
    <property type="match status" value="2"/>
</dbReference>
<evidence type="ECO:0000256" key="5">
    <source>
        <dbReference type="ARBA" id="ARBA00022692"/>
    </source>
</evidence>
<feature type="transmembrane region" description="Helical" evidence="14">
    <location>
        <begin position="270"/>
        <end position="294"/>
    </location>
</feature>
<dbReference type="InterPro" id="IPR003439">
    <property type="entry name" value="ABC_transporter-like_ATP-bd"/>
</dbReference>
<reference evidence="18" key="1">
    <citation type="journal article" date="2019" name="Gigascience">
        <title>De novo genome assembly of the endangered Acer yangbiense, a plant species with extremely small populations endemic to Yunnan Province, China.</title>
        <authorList>
            <person name="Yang J."/>
            <person name="Wariss H.M."/>
            <person name="Tao L."/>
            <person name="Zhang R."/>
            <person name="Yun Q."/>
            <person name="Hollingsworth P."/>
            <person name="Dao Z."/>
            <person name="Luo G."/>
            <person name="Guo H."/>
            <person name="Ma Y."/>
            <person name="Sun W."/>
        </authorList>
    </citation>
    <scope>NUCLEOTIDE SEQUENCE [LARGE SCALE GENOMIC DNA]</scope>
    <source>
        <strain evidence="18">cv. br00</strain>
    </source>
</reference>
<dbReference type="SUPFAM" id="SSF90123">
    <property type="entry name" value="ABC transporter transmembrane region"/>
    <property type="match status" value="2"/>
</dbReference>
<evidence type="ECO:0000256" key="10">
    <source>
        <dbReference type="ARBA" id="ARBA00022989"/>
    </source>
</evidence>
<dbReference type="FunFam" id="1.20.1560.10:FF:000002">
    <property type="entry name" value="ABC transporter C family member 5"/>
    <property type="match status" value="1"/>
</dbReference>
<dbReference type="GO" id="GO:0005524">
    <property type="term" value="F:ATP binding"/>
    <property type="evidence" value="ECO:0007669"/>
    <property type="project" value="UniProtKB-KW"/>
</dbReference>
<keyword evidence="9" id="KW-1278">Translocase</keyword>
<evidence type="ECO:0000313" key="17">
    <source>
        <dbReference type="EMBL" id="KAB5551707.1"/>
    </source>
</evidence>